<feature type="domain" description="DUF1553" evidence="3">
    <location>
        <begin position="273"/>
        <end position="385"/>
    </location>
</feature>
<reference evidence="4 5" key="1">
    <citation type="submission" date="2019-02" db="EMBL/GenBank/DDBJ databases">
        <title>Deep-cultivation of Planctomycetes and their phenomic and genomic characterization uncovers novel biology.</title>
        <authorList>
            <person name="Wiegand S."/>
            <person name="Jogler M."/>
            <person name="Boedeker C."/>
            <person name="Pinto D."/>
            <person name="Vollmers J."/>
            <person name="Rivas-Marin E."/>
            <person name="Kohn T."/>
            <person name="Peeters S.H."/>
            <person name="Heuer A."/>
            <person name="Rast P."/>
            <person name="Oberbeckmann S."/>
            <person name="Bunk B."/>
            <person name="Jeske O."/>
            <person name="Meyerdierks A."/>
            <person name="Storesund J.E."/>
            <person name="Kallscheuer N."/>
            <person name="Luecker S."/>
            <person name="Lage O.M."/>
            <person name="Pohl T."/>
            <person name="Merkel B.J."/>
            <person name="Hornburger P."/>
            <person name="Mueller R.-W."/>
            <person name="Bruemmer F."/>
            <person name="Labrenz M."/>
            <person name="Spormann A.M."/>
            <person name="Op den Camp H."/>
            <person name="Overmann J."/>
            <person name="Amann R."/>
            <person name="Jetten M.S.M."/>
            <person name="Mascher T."/>
            <person name="Medema M.H."/>
            <person name="Devos D.P."/>
            <person name="Kaster A.-K."/>
            <person name="Ovreas L."/>
            <person name="Rohde M."/>
            <person name="Galperin M.Y."/>
            <person name="Jogler C."/>
        </authorList>
    </citation>
    <scope>NUCLEOTIDE SEQUENCE [LARGE SCALE GENOMIC DNA]</scope>
    <source>
        <strain evidence="4 5">K23_9</strain>
    </source>
</reference>
<evidence type="ECO:0000259" key="2">
    <source>
        <dbReference type="Pfam" id="PF07583"/>
    </source>
</evidence>
<dbReference type="EMBL" id="CP036526">
    <property type="protein sequence ID" value="QDT08422.1"/>
    <property type="molecule type" value="Genomic_DNA"/>
</dbReference>
<accession>A0A517NMQ6</accession>
<feature type="signal peptide" evidence="1">
    <location>
        <begin position="1"/>
        <end position="22"/>
    </location>
</feature>
<keyword evidence="5" id="KW-1185">Reference proteome</keyword>
<feature type="domain" description="DUF1549" evidence="2">
    <location>
        <begin position="40"/>
        <end position="224"/>
    </location>
</feature>
<feature type="chain" id="PRO_5021974565" description="Cytochrome c domain-containing protein" evidence="1">
    <location>
        <begin position="23"/>
        <end position="519"/>
    </location>
</feature>
<dbReference type="OrthoDB" id="289126at2"/>
<dbReference type="InterPro" id="IPR022655">
    <property type="entry name" value="DUF1553"/>
</dbReference>
<organism evidence="4 5">
    <name type="scientific">Stieleria marina</name>
    <dbReference type="NCBI Taxonomy" id="1930275"/>
    <lineage>
        <taxon>Bacteria</taxon>
        <taxon>Pseudomonadati</taxon>
        <taxon>Planctomycetota</taxon>
        <taxon>Planctomycetia</taxon>
        <taxon>Pirellulales</taxon>
        <taxon>Pirellulaceae</taxon>
        <taxon>Stieleria</taxon>
    </lineage>
</organism>
<dbReference type="InterPro" id="IPR011444">
    <property type="entry name" value="DUF1549"/>
</dbReference>
<protein>
    <recommendedName>
        <fullName evidence="6">Cytochrome c domain-containing protein</fullName>
    </recommendedName>
</protein>
<keyword evidence="1" id="KW-0732">Signal</keyword>
<dbReference type="RefSeq" id="WP_145415970.1">
    <property type="nucleotide sequence ID" value="NZ_CP036526.1"/>
</dbReference>
<evidence type="ECO:0000259" key="3">
    <source>
        <dbReference type="Pfam" id="PF07587"/>
    </source>
</evidence>
<evidence type="ECO:0000313" key="5">
    <source>
        <dbReference type="Proteomes" id="UP000319817"/>
    </source>
</evidence>
<proteinExistence type="predicted"/>
<dbReference type="Proteomes" id="UP000319817">
    <property type="component" value="Chromosome"/>
</dbReference>
<gene>
    <name evidence="4" type="ORF">K239x_03610</name>
</gene>
<evidence type="ECO:0000313" key="4">
    <source>
        <dbReference type="EMBL" id="QDT08422.1"/>
    </source>
</evidence>
<sequence length="519" mass="58210" precursor="true">MSRLLSSLSIVLLLGMTQRAMPNDGIAAINAVAIDAAVSQINQVLSDSWQQQDIVPAAVSSDAEFCRRVWLDLAGVAPPVSEVRMFLNDTLPDKRGRLIDRLLMSPHHASHMAATWNDILLPADAQSIQQRQNIVALQRWLRDQFIDNTPYDYFVASFLTAGGAANRGPAIFYTTREVEPKKIAAATSRIFLGIQLQCAECHDHPFDRWTQEDFWGYAAFFGQLSRSDENMNAGGLIVDLPDGDVTMPDSDDPVAPHYPGVSEPPEEDVTNNRRRQLTIWMASRDNDYFARAAVNRFWGHLFGRGLVDPVDAMDKDNPASHPELLDFLTRYFIQQRFDLRNLIATIARSDAYQRSSAYDAVDRPPADSFAVMSVKTLTPRQFYNSVRQNVMRQNQAVSMNANDAQREQFLARMRATDTSPRDYPHGVMQALGVMNGPEMSRAVHSTQSGLLASLEAPFFEEADKVEAIFLATLSRYPNEVETQRMARFFAKANSEVERGQLRSDLLWTLLNTAEATVCP</sequence>
<dbReference type="Pfam" id="PF07583">
    <property type="entry name" value="PSCyt2"/>
    <property type="match status" value="1"/>
</dbReference>
<dbReference type="PANTHER" id="PTHR35889:SF3">
    <property type="entry name" value="F-BOX DOMAIN-CONTAINING PROTEIN"/>
    <property type="match status" value="1"/>
</dbReference>
<evidence type="ECO:0000256" key="1">
    <source>
        <dbReference type="SAM" id="SignalP"/>
    </source>
</evidence>
<dbReference type="PANTHER" id="PTHR35889">
    <property type="entry name" value="CYCLOINULO-OLIGOSACCHARIDE FRUCTANOTRANSFERASE-RELATED"/>
    <property type="match status" value="1"/>
</dbReference>
<dbReference type="Pfam" id="PF07587">
    <property type="entry name" value="PSD1"/>
    <property type="match status" value="1"/>
</dbReference>
<name>A0A517NMQ6_9BACT</name>
<evidence type="ECO:0008006" key="6">
    <source>
        <dbReference type="Google" id="ProtNLM"/>
    </source>
</evidence>
<dbReference type="AlphaFoldDB" id="A0A517NMQ6"/>